<sequence>MIQIDQKRKRVQLQCKSDHDSRLTFSMDTASRQDLEFCKAFIHQMLNVEASASVLLRRSLSALRHHLEGIAIDSSLEVNKDPERGLEAFMDKLDQERDELFHAAGRKEDQHKWMKR</sequence>
<dbReference type="EMBL" id="AP021876">
    <property type="protein sequence ID" value="BBO80229.1"/>
    <property type="molecule type" value="Genomic_DNA"/>
</dbReference>
<organism evidence="1 2">
    <name type="scientific">Desulfosarcina ovata subsp. sediminis</name>
    <dbReference type="NCBI Taxonomy" id="885957"/>
    <lineage>
        <taxon>Bacteria</taxon>
        <taxon>Pseudomonadati</taxon>
        <taxon>Thermodesulfobacteriota</taxon>
        <taxon>Desulfobacteria</taxon>
        <taxon>Desulfobacterales</taxon>
        <taxon>Desulfosarcinaceae</taxon>
        <taxon>Desulfosarcina</taxon>
    </lineage>
</organism>
<dbReference type="KEGG" id="dov:DSCO28_07950"/>
<accession>A0A5K7ZKR1</accession>
<evidence type="ECO:0000313" key="1">
    <source>
        <dbReference type="EMBL" id="BBO80229.1"/>
    </source>
</evidence>
<dbReference type="RefSeq" id="WP_155321247.1">
    <property type="nucleotide sequence ID" value="NZ_AP021876.1"/>
</dbReference>
<proteinExistence type="predicted"/>
<protein>
    <submittedName>
        <fullName evidence="1">Uncharacterized protein</fullName>
    </submittedName>
</protein>
<evidence type="ECO:0000313" key="2">
    <source>
        <dbReference type="Proteomes" id="UP000425960"/>
    </source>
</evidence>
<dbReference type="Proteomes" id="UP000425960">
    <property type="component" value="Chromosome"/>
</dbReference>
<gene>
    <name evidence="1" type="ORF">DSCO28_07950</name>
</gene>
<name>A0A5K7ZKR1_9BACT</name>
<reference evidence="1 2" key="1">
    <citation type="submission" date="2019-11" db="EMBL/GenBank/DDBJ databases">
        <title>Comparative genomics of hydrocarbon-degrading Desulfosarcina strains.</title>
        <authorList>
            <person name="Watanabe M."/>
            <person name="Kojima H."/>
            <person name="Fukui M."/>
        </authorList>
    </citation>
    <scope>NUCLEOTIDE SEQUENCE [LARGE SCALE GENOMIC DNA]</scope>
    <source>
        <strain evidence="1 2">28bB2T</strain>
    </source>
</reference>
<dbReference type="AlphaFoldDB" id="A0A5K7ZKR1"/>